<feature type="transmembrane region" description="Helical" evidence="12">
    <location>
        <begin position="12"/>
        <end position="32"/>
    </location>
</feature>
<accession>A0AA85GHS5</accession>
<dbReference type="InterPro" id="IPR004878">
    <property type="entry name" value="Otopetrin"/>
</dbReference>
<feature type="region of interest" description="Disordered" evidence="11">
    <location>
        <begin position="259"/>
        <end position="292"/>
    </location>
</feature>
<evidence type="ECO:0000313" key="14">
    <source>
        <dbReference type="WBParaSite" id="SRDH1_96800.1"/>
    </source>
</evidence>
<protein>
    <submittedName>
        <fullName evidence="14">Otopetrin</fullName>
    </submittedName>
</protein>
<evidence type="ECO:0000256" key="5">
    <source>
        <dbReference type="ARBA" id="ARBA00022692"/>
    </source>
</evidence>
<evidence type="ECO:0000256" key="8">
    <source>
        <dbReference type="ARBA" id="ARBA00023065"/>
    </source>
</evidence>
<comment type="subcellular location">
    <subcellularLocation>
        <location evidence="1">Cell membrane</location>
        <topology evidence="1">Multi-pass membrane protein</topology>
    </subcellularLocation>
</comment>
<evidence type="ECO:0000256" key="11">
    <source>
        <dbReference type="SAM" id="MobiDB-lite"/>
    </source>
</evidence>
<feature type="compositionally biased region" description="Basic and acidic residues" evidence="11">
    <location>
        <begin position="378"/>
        <end position="389"/>
    </location>
</feature>
<keyword evidence="3" id="KW-0813">Transport</keyword>
<keyword evidence="6" id="KW-0375">Hydrogen ion transport</keyword>
<keyword evidence="13" id="KW-1185">Reference proteome</keyword>
<keyword evidence="4" id="KW-1003">Cell membrane</keyword>
<feature type="transmembrane region" description="Helical" evidence="12">
    <location>
        <begin position="780"/>
        <end position="801"/>
    </location>
</feature>
<evidence type="ECO:0000256" key="12">
    <source>
        <dbReference type="SAM" id="Phobius"/>
    </source>
</evidence>
<dbReference type="WBParaSite" id="SRDH1_96800.1">
    <property type="protein sequence ID" value="SRDH1_96800.1"/>
    <property type="gene ID" value="SRDH1_96800"/>
</dbReference>
<evidence type="ECO:0000256" key="9">
    <source>
        <dbReference type="ARBA" id="ARBA00023136"/>
    </source>
</evidence>
<dbReference type="PANTHER" id="PTHR21522:SF32">
    <property type="entry name" value="OTOPETRIN-2"/>
    <property type="match status" value="1"/>
</dbReference>
<evidence type="ECO:0000313" key="13">
    <source>
        <dbReference type="Proteomes" id="UP000050792"/>
    </source>
</evidence>
<dbReference type="Pfam" id="PF03189">
    <property type="entry name" value="Otopetrin"/>
    <property type="match status" value="1"/>
</dbReference>
<feature type="transmembrane region" description="Helical" evidence="12">
    <location>
        <begin position="813"/>
        <end position="834"/>
    </location>
</feature>
<evidence type="ECO:0000256" key="6">
    <source>
        <dbReference type="ARBA" id="ARBA00022781"/>
    </source>
</evidence>
<feature type="compositionally biased region" description="Low complexity" evidence="11">
    <location>
        <begin position="391"/>
        <end position="409"/>
    </location>
</feature>
<reference evidence="13" key="1">
    <citation type="submission" date="2022-06" db="EMBL/GenBank/DDBJ databases">
        <authorList>
            <person name="Berger JAMES D."/>
            <person name="Berger JAMES D."/>
        </authorList>
    </citation>
    <scope>NUCLEOTIDE SEQUENCE [LARGE SCALE GENOMIC DNA]</scope>
</reference>
<feature type="transmembrane region" description="Helical" evidence="12">
    <location>
        <begin position="118"/>
        <end position="140"/>
    </location>
</feature>
<comment type="similarity">
    <text evidence="2">Belongs to the otopetrin family.</text>
</comment>
<keyword evidence="10" id="KW-0407">Ion channel</keyword>
<dbReference type="GO" id="GO:0015252">
    <property type="term" value="F:proton channel activity"/>
    <property type="evidence" value="ECO:0007669"/>
    <property type="project" value="InterPro"/>
</dbReference>
<evidence type="ECO:0000256" key="7">
    <source>
        <dbReference type="ARBA" id="ARBA00022989"/>
    </source>
</evidence>
<dbReference type="AlphaFoldDB" id="A0AA85GHS5"/>
<keyword evidence="7 12" id="KW-1133">Transmembrane helix</keyword>
<evidence type="ECO:0000256" key="3">
    <source>
        <dbReference type="ARBA" id="ARBA00022448"/>
    </source>
</evidence>
<feature type="transmembrane region" description="Helical" evidence="12">
    <location>
        <begin position="81"/>
        <end position="106"/>
    </location>
</feature>
<feature type="transmembrane region" description="Helical" evidence="12">
    <location>
        <begin position="854"/>
        <end position="874"/>
    </location>
</feature>
<reference evidence="14" key="2">
    <citation type="submission" date="2023-11" db="UniProtKB">
        <authorList>
            <consortium name="WormBaseParasite"/>
        </authorList>
    </citation>
    <scope>IDENTIFICATION</scope>
</reference>
<organism evidence="13 14">
    <name type="scientific">Schistosoma rodhaini</name>
    <dbReference type="NCBI Taxonomy" id="6188"/>
    <lineage>
        <taxon>Eukaryota</taxon>
        <taxon>Metazoa</taxon>
        <taxon>Spiralia</taxon>
        <taxon>Lophotrochozoa</taxon>
        <taxon>Platyhelminthes</taxon>
        <taxon>Trematoda</taxon>
        <taxon>Digenea</taxon>
        <taxon>Strigeidida</taxon>
        <taxon>Schistosomatoidea</taxon>
        <taxon>Schistosomatidae</taxon>
        <taxon>Schistosoma</taxon>
    </lineage>
</organism>
<feature type="transmembrane region" description="Helical" evidence="12">
    <location>
        <begin position="568"/>
        <end position="588"/>
    </location>
</feature>
<feature type="region of interest" description="Disordered" evidence="11">
    <location>
        <begin position="378"/>
        <end position="411"/>
    </location>
</feature>
<keyword evidence="5 12" id="KW-0812">Transmembrane</keyword>
<keyword evidence="8" id="KW-0406">Ion transport</keyword>
<name>A0AA85GHS5_9TREM</name>
<feature type="transmembrane region" description="Helical" evidence="12">
    <location>
        <begin position="956"/>
        <end position="978"/>
    </location>
</feature>
<feature type="transmembrane region" description="Helical" evidence="12">
    <location>
        <begin position="927"/>
        <end position="944"/>
    </location>
</feature>
<proteinExistence type="inferred from homology"/>
<dbReference type="PANTHER" id="PTHR21522">
    <property type="entry name" value="PROTON CHANNEL OTOP"/>
    <property type="match status" value="1"/>
</dbReference>
<keyword evidence="9 12" id="KW-0472">Membrane</keyword>
<feature type="transmembrane region" description="Helical" evidence="12">
    <location>
        <begin position="529"/>
        <end position="548"/>
    </location>
</feature>
<evidence type="ECO:0000256" key="1">
    <source>
        <dbReference type="ARBA" id="ARBA00004651"/>
    </source>
</evidence>
<dbReference type="Proteomes" id="UP000050792">
    <property type="component" value="Unassembled WGS sequence"/>
</dbReference>
<sequence length="999" mass="114646">MQNEITIEIRRIFPKWLAKLLIGFYMIMPSIFERVSPILLSTFIYGNFDNIISLLIDHILRPSVALADYDISDRRSSAMSSLLLLFALFEGMCGFVLPICSAFRVTSISQKRYYYENFLIFQYCLSILALAYLQSLIFYYDRKENLRHKQEILFMNQMNEARRIWQDHQSSPEETDNHLMNNHDDIDNNNNNINNYGENQWNLQLQKREDKLRLVTFIHDAHELSTDVYSDSTPVHVDSTDMKYLEDQTCLIDQHDDNISSNEEEENPSGENDKLSNNKSNQNEQKSSTLNVTFANPVTPMTKQNDNVDNNGNIHNNINDIKSHNNIEGEEGEGKKIIIDHSNHNNNEIKTNNSNRRNEMKLQLSGINICNDINNSSNHDRNHTIDHHNNHSNTNNNDNNNNSNNSNNTDKSDLQIMKADDVYFTFNNVKPCNSFNHHVSRIKASSDLIQNGYNSTRRPNNKNKCLAIKTKNVNTSKSKKKRMTSCCGERSGSQTQSGSFYPLAILFGDKPRVSRRECYFSRDTEGVNLYLRLGAVGFGFGVMIFDGFKIAEPWEEVANSVVSCHGHLWIPLHLLHFVYVFWQTYFLFKHHRVVFNVQKFVLRFLLCHLAVANLCQWLKTIVDEIGSEPGHEEELIPDSAIVFPSEYFLDAKTPLNSTTLHKYTNGTMSPTFNLTNLANMVLLNRKKHNANSKPHNANYDNSTVHAAEQAVLGCGITVKYLAPYLFPCAIEYSLIAGAIFYKMFEKVGHVRKESERLEKLRKANPKTSQFSECHRSHKGLFVGLLLFMATLVAMSLFFIFIVKRDRRNTAITLYQGTELVLLSVSTVTCLISLFRLQALKLSDLSEEVAFDDNLLLIGLVGMLFYDLFLLVPALEAIPNGVIAAKLYAAKAIMEMIQSMLQVFFILEASRRCAGTLEHVQKKPGRTMITFLLVLNLAMWFVNTFEVKHADNHSIHINYYSSMAWKIITHIALPLIVFFRFHSTVCLSDIWANAYRFRTE</sequence>
<dbReference type="GO" id="GO:0005886">
    <property type="term" value="C:plasma membrane"/>
    <property type="evidence" value="ECO:0007669"/>
    <property type="project" value="UniProtKB-SubCell"/>
</dbReference>
<evidence type="ECO:0000256" key="2">
    <source>
        <dbReference type="ARBA" id="ARBA00006513"/>
    </source>
</evidence>
<feature type="compositionally biased region" description="Low complexity" evidence="11">
    <location>
        <begin position="277"/>
        <end position="288"/>
    </location>
</feature>
<feature type="transmembrane region" description="Helical" evidence="12">
    <location>
        <begin position="38"/>
        <end position="60"/>
    </location>
</feature>
<evidence type="ECO:0000256" key="10">
    <source>
        <dbReference type="ARBA" id="ARBA00023303"/>
    </source>
</evidence>
<evidence type="ECO:0000256" key="4">
    <source>
        <dbReference type="ARBA" id="ARBA00022475"/>
    </source>
</evidence>